<accession>A0A4Y7LK76</accession>
<dbReference type="InterPro" id="IPR044810">
    <property type="entry name" value="WRKY_plant"/>
</dbReference>
<sequence>MYLKVTLKCTPVVGYSTEAGAEMAEDNTAMITAYEGNHNHPLRPQDTAVDHTTTAAATRLLSGSTMTNNREPTLLPNSLFSSPSATLYSLTDANIATLSASAPSNCTPVGL</sequence>
<evidence type="ECO:0000313" key="2">
    <source>
        <dbReference type="Proteomes" id="UP000316621"/>
    </source>
</evidence>
<dbReference type="PANTHER" id="PTHR31429:SF59">
    <property type="entry name" value="WRKY TRANSCRIPTION FACTOR 47-RELATED"/>
    <property type="match status" value="1"/>
</dbReference>
<dbReference type="AlphaFoldDB" id="A0A4Y7LK76"/>
<dbReference type="Proteomes" id="UP000316621">
    <property type="component" value="Chromosome 11"/>
</dbReference>
<keyword evidence="2" id="KW-1185">Reference proteome</keyword>
<evidence type="ECO:0008006" key="3">
    <source>
        <dbReference type="Google" id="ProtNLM"/>
    </source>
</evidence>
<name>A0A4Y7LK76_PAPSO</name>
<dbReference type="PANTHER" id="PTHR31429">
    <property type="entry name" value="WRKY TRANSCRIPTION FACTOR 36-RELATED"/>
    <property type="match status" value="1"/>
</dbReference>
<proteinExistence type="predicted"/>
<dbReference type="GO" id="GO:0003700">
    <property type="term" value="F:DNA-binding transcription factor activity"/>
    <property type="evidence" value="ECO:0007669"/>
    <property type="project" value="InterPro"/>
</dbReference>
<dbReference type="EMBL" id="CM010725">
    <property type="protein sequence ID" value="RZC84569.1"/>
    <property type="molecule type" value="Genomic_DNA"/>
</dbReference>
<dbReference type="Gramene" id="RZC84569">
    <property type="protein sequence ID" value="RZC84569"/>
    <property type="gene ID" value="C5167_047355"/>
</dbReference>
<organism evidence="1 2">
    <name type="scientific">Papaver somniferum</name>
    <name type="common">Opium poppy</name>
    <dbReference type="NCBI Taxonomy" id="3469"/>
    <lineage>
        <taxon>Eukaryota</taxon>
        <taxon>Viridiplantae</taxon>
        <taxon>Streptophyta</taxon>
        <taxon>Embryophyta</taxon>
        <taxon>Tracheophyta</taxon>
        <taxon>Spermatophyta</taxon>
        <taxon>Magnoliopsida</taxon>
        <taxon>Ranunculales</taxon>
        <taxon>Papaveraceae</taxon>
        <taxon>Papaveroideae</taxon>
        <taxon>Papaver</taxon>
    </lineage>
</organism>
<protein>
    <recommendedName>
        <fullName evidence="3">WRKY domain-containing protein</fullName>
    </recommendedName>
</protein>
<evidence type="ECO:0000313" key="1">
    <source>
        <dbReference type="EMBL" id="RZC84569.1"/>
    </source>
</evidence>
<gene>
    <name evidence="1" type="ORF">C5167_047355</name>
</gene>
<reference evidence="1 2" key="1">
    <citation type="journal article" date="2018" name="Science">
        <title>The opium poppy genome and morphinan production.</title>
        <authorList>
            <person name="Guo L."/>
            <person name="Winzer T."/>
            <person name="Yang X."/>
            <person name="Li Y."/>
            <person name="Ning Z."/>
            <person name="He Z."/>
            <person name="Teodor R."/>
            <person name="Lu Y."/>
            <person name="Bowser T.A."/>
            <person name="Graham I.A."/>
            <person name="Ye K."/>
        </authorList>
    </citation>
    <scope>NUCLEOTIDE SEQUENCE [LARGE SCALE GENOMIC DNA]</scope>
    <source>
        <strain evidence="2">cv. HN1</strain>
        <tissue evidence="1">Leaves</tissue>
    </source>
</reference>